<dbReference type="PIRSF" id="PIRSF000728">
    <property type="entry name" value="NAGK"/>
    <property type="match status" value="1"/>
</dbReference>
<comment type="similarity">
    <text evidence="9">Belongs to the acetylglutamate kinase family. ArgB subfamily.</text>
</comment>
<gene>
    <name evidence="9 11" type="primary">argB</name>
    <name evidence="11" type="ORF">AMLFYP55_01567</name>
</gene>
<dbReference type="UniPathway" id="UPA00068">
    <property type="reaction ID" value="UER00107"/>
</dbReference>
<feature type="binding site" evidence="9">
    <location>
        <position position="192"/>
    </location>
    <ligand>
        <name>substrate</name>
    </ligand>
</feature>
<dbReference type="AlphaFoldDB" id="A0A6N2VLF6"/>
<comment type="pathway">
    <text evidence="1 9">Amino-acid biosynthesis; L-arginine biosynthesis; N(2)-acetyl-L-ornithine from L-glutamate: step 2/4.</text>
</comment>
<dbReference type="PANTHER" id="PTHR23342">
    <property type="entry name" value="N-ACETYLGLUTAMATE SYNTHASE"/>
    <property type="match status" value="1"/>
</dbReference>
<evidence type="ECO:0000256" key="1">
    <source>
        <dbReference type="ARBA" id="ARBA00004828"/>
    </source>
</evidence>
<dbReference type="GO" id="GO:0003991">
    <property type="term" value="F:acetylglutamate kinase activity"/>
    <property type="evidence" value="ECO:0007669"/>
    <property type="project" value="UniProtKB-UniRule"/>
</dbReference>
<dbReference type="Gene3D" id="3.40.1160.10">
    <property type="entry name" value="Acetylglutamate kinase-like"/>
    <property type="match status" value="1"/>
</dbReference>
<dbReference type="GO" id="GO:0005524">
    <property type="term" value="F:ATP binding"/>
    <property type="evidence" value="ECO:0007669"/>
    <property type="project" value="UniProtKB-UniRule"/>
</dbReference>
<evidence type="ECO:0000256" key="7">
    <source>
        <dbReference type="ARBA" id="ARBA00022840"/>
    </source>
</evidence>
<comment type="subcellular location">
    <subcellularLocation>
        <location evidence="9">Cytoplasm</location>
    </subcellularLocation>
</comment>
<dbReference type="InterPro" id="IPR036393">
    <property type="entry name" value="AceGlu_kinase-like_sf"/>
</dbReference>
<keyword evidence="2 9" id="KW-0055">Arginine biosynthesis</keyword>
<sequence length="300" mass="32207">MIDMDSKITRLIEQASVIVGALPYLQAYRDKTFLIKFGGSAMDDARLVKKLMRDIVLLEVLGFNPVIVHGGGKAISKAMAEAGLEACFINGLRVTTPEAISIVERTLSGTINPGLVQMFRDYGGKGVGIPGTEIFVGERIQEKDEQGNPVDIGEVGNVIGCLTDRITEALELQITPIVSPLAKELGTHKPLNVNADLAAAALAKELKPVKLIYISDVPGIMKDPADPSTLIKSVTRTEALDLIEDGTVSGGMIPKIHSAIDALNAGVRKVHFIDGRLPHTLLLEIFTPDGIGTEVIREQR</sequence>
<evidence type="ECO:0000256" key="8">
    <source>
        <dbReference type="ARBA" id="ARBA00048141"/>
    </source>
</evidence>
<protein>
    <recommendedName>
        <fullName evidence="9">Acetylglutamate kinase</fullName>
        <ecNumber evidence="9">2.7.2.8</ecNumber>
    </recommendedName>
    <alternativeName>
        <fullName evidence="9">N-acetyl-L-glutamate 5-phosphotransferase</fullName>
    </alternativeName>
    <alternativeName>
        <fullName evidence="9">NAG kinase</fullName>
        <shortName evidence="9">NAGK</shortName>
    </alternativeName>
</protein>
<evidence type="ECO:0000256" key="6">
    <source>
        <dbReference type="ARBA" id="ARBA00022777"/>
    </source>
</evidence>
<dbReference type="FunFam" id="3.40.1160.10:FF:000004">
    <property type="entry name" value="Acetylglutamate kinase"/>
    <property type="match status" value="1"/>
</dbReference>
<feature type="site" description="Transition state stabilizer" evidence="9">
    <location>
        <position position="255"/>
    </location>
</feature>
<dbReference type="HAMAP" id="MF_00082">
    <property type="entry name" value="ArgB"/>
    <property type="match status" value="1"/>
</dbReference>
<dbReference type="NCBIfam" id="TIGR00761">
    <property type="entry name" value="argB"/>
    <property type="match status" value="1"/>
</dbReference>
<dbReference type="InterPro" id="IPR037528">
    <property type="entry name" value="ArgB"/>
</dbReference>
<keyword evidence="9" id="KW-0963">Cytoplasm</keyword>
<evidence type="ECO:0000256" key="9">
    <source>
        <dbReference type="HAMAP-Rule" id="MF_00082"/>
    </source>
</evidence>
<accession>A0A6N2VLF6</accession>
<reference evidence="11" key="1">
    <citation type="submission" date="2019-11" db="EMBL/GenBank/DDBJ databases">
        <authorList>
            <person name="Feng L."/>
        </authorList>
    </citation>
    <scope>NUCLEOTIDE SEQUENCE</scope>
    <source>
        <strain evidence="11">AMuciniphilaLFYP55</strain>
    </source>
</reference>
<dbReference type="PANTHER" id="PTHR23342:SF0">
    <property type="entry name" value="N-ACETYLGLUTAMATE SYNTHASE, MITOCHONDRIAL"/>
    <property type="match status" value="1"/>
</dbReference>
<evidence type="ECO:0000256" key="4">
    <source>
        <dbReference type="ARBA" id="ARBA00022679"/>
    </source>
</evidence>
<dbReference type="EMBL" id="CACRSS010000021">
    <property type="protein sequence ID" value="VYT29682.1"/>
    <property type="molecule type" value="Genomic_DNA"/>
</dbReference>
<evidence type="ECO:0000259" key="10">
    <source>
        <dbReference type="Pfam" id="PF00696"/>
    </source>
</evidence>
<dbReference type="SUPFAM" id="SSF53633">
    <property type="entry name" value="Carbamate kinase-like"/>
    <property type="match status" value="1"/>
</dbReference>
<evidence type="ECO:0000313" key="11">
    <source>
        <dbReference type="EMBL" id="VYT29682.1"/>
    </source>
</evidence>
<feature type="site" description="Transition state stabilizer" evidence="9">
    <location>
        <position position="36"/>
    </location>
</feature>
<dbReference type="EC" id="2.7.2.8" evidence="9"/>
<comment type="catalytic activity">
    <reaction evidence="8 9">
        <text>N-acetyl-L-glutamate + ATP = N-acetyl-L-glutamyl 5-phosphate + ADP</text>
        <dbReference type="Rhea" id="RHEA:14629"/>
        <dbReference type="ChEBI" id="CHEBI:30616"/>
        <dbReference type="ChEBI" id="CHEBI:44337"/>
        <dbReference type="ChEBI" id="CHEBI:57936"/>
        <dbReference type="ChEBI" id="CHEBI:456216"/>
        <dbReference type="EC" id="2.7.2.8"/>
    </reaction>
</comment>
<keyword evidence="5 9" id="KW-0547">Nucleotide-binding</keyword>
<evidence type="ECO:0000256" key="3">
    <source>
        <dbReference type="ARBA" id="ARBA00022605"/>
    </source>
</evidence>
<feature type="binding site" evidence="9">
    <location>
        <position position="93"/>
    </location>
    <ligand>
        <name>substrate</name>
    </ligand>
</feature>
<dbReference type="InterPro" id="IPR004662">
    <property type="entry name" value="AcgluKinase_fam"/>
</dbReference>
<evidence type="ECO:0000256" key="2">
    <source>
        <dbReference type="ARBA" id="ARBA00022571"/>
    </source>
</evidence>
<dbReference type="InterPro" id="IPR001048">
    <property type="entry name" value="Asp/Glu/Uridylate_kinase"/>
</dbReference>
<name>A0A6N2VLF6_9BACT</name>
<evidence type="ECO:0000256" key="5">
    <source>
        <dbReference type="ARBA" id="ARBA00022741"/>
    </source>
</evidence>
<feature type="binding site" evidence="9">
    <location>
        <begin position="71"/>
        <end position="72"/>
    </location>
    <ligand>
        <name>substrate</name>
    </ligand>
</feature>
<dbReference type="Pfam" id="PF00696">
    <property type="entry name" value="AA_kinase"/>
    <property type="match status" value="1"/>
</dbReference>
<dbReference type="RefSeq" id="WP_240454290.1">
    <property type="nucleotide sequence ID" value="NZ_CACRSS010000021.1"/>
</dbReference>
<keyword evidence="7 9" id="KW-0067">ATP-binding</keyword>
<proteinExistence type="inferred from homology"/>
<organism evidence="11">
    <name type="scientific">Akkermansia muciniphila</name>
    <dbReference type="NCBI Taxonomy" id="239935"/>
    <lineage>
        <taxon>Bacteria</taxon>
        <taxon>Pseudomonadati</taxon>
        <taxon>Verrucomicrobiota</taxon>
        <taxon>Verrucomicrobiia</taxon>
        <taxon>Verrucomicrobiales</taxon>
        <taxon>Akkermansiaceae</taxon>
        <taxon>Akkermansia</taxon>
    </lineage>
</organism>
<keyword evidence="3 9" id="KW-0028">Amino-acid biosynthesis</keyword>
<comment type="function">
    <text evidence="9">Catalyzes the ATP-dependent phosphorylation of N-acetyl-L-glutamate.</text>
</comment>
<dbReference type="GO" id="GO:0005737">
    <property type="term" value="C:cytoplasm"/>
    <property type="evidence" value="ECO:0007669"/>
    <property type="project" value="UniProtKB-SubCell"/>
</dbReference>
<dbReference type="GO" id="GO:0042450">
    <property type="term" value="P:L-arginine biosynthetic process via ornithine"/>
    <property type="evidence" value="ECO:0007669"/>
    <property type="project" value="UniProtKB-UniRule"/>
</dbReference>
<feature type="domain" description="Aspartate/glutamate/uridylate kinase" evidence="10">
    <location>
        <begin position="31"/>
        <end position="274"/>
    </location>
</feature>
<keyword evidence="4 9" id="KW-0808">Transferase</keyword>
<keyword evidence="6 9" id="KW-0418">Kinase</keyword>